<keyword evidence="1" id="KW-0547">Nucleotide-binding</keyword>
<keyword evidence="5" id="KW-0808">Transferase</keyword>
<dbReference type="Gene3D" id="2.40.100.10">
    <property type="entry name" value="Cyclophilin-like"/>
    <property type="match status" value="1"/>
</dbReference>
<dbReference type="EMBL" id="SMRT01000002">
    <property type="protein sequence ID" value="TDF99465.1"/>
    <property type="molecule type" value="Genomic_DNA"/>
</dbReference>
<dbReference type="OrthoDB" id="9782422at2"/>
<feature type="domain" description="Carboxyltransferase" evidence="4">
    <location>
        <begin position="25"/>
        <end position="309"/>
    </location>
</feature>
<dbReference type="InterPro" id="IPR003778">
    <property type="entry name" value="CT_A_B"/>
</dbReference>
<keyword evidence="6" id="KW-1185">Reference proteome</keyword>
<dbReference type="GO" id="GO:0016787">
    <property type="term" value="F:hydrolase activity"/>
    <property type="evidence" value="ECO:0007669"/>
    <property type="project" value="UniProtKB-KW"/>
</dbReference>
<dbReference type="GO" id="GO:0016740">
    <property type="term" value="F:transferase activity"/>
    <property type="evidence" value="ECO:0007669"/>
    <property type="project" value="UniProtKB-KW"/>
</dbReference>
<evidence type="ECO:0000256" key="3">
    <source>
        <dbReference type="ARBA" id="ARBA00022840"/>
    </source>
</evidence>
<evidence type="ECO:0000259" key="4">
    <source>
        <dbReference type="SMART" id="SM00797"/>
    </source>
</evidence>
<dbReference type="NCBIfam" id="TIGR00724">
    <property type="entry name" value="urea_amlyse_rel"/>
    <property type="match status" value="1"/>
</dbReference>
<dbReference type="SUPFAM" id="SSF50891">
    <property type="entry name" value="Cyclophilin-like"/>
    <property type="match status" value="1"/>
</dbReference>
<name>A0A4R5KWF0_9BACL</name>
<dbReference type="AlphaFoldDB" id="A0A4R5KWF0"/>
<evidence type="ECO:0000256" key="1">
    <source>
        <dbReference type="ARBA" id="ARBA00022741"/>
    </source>
</evidence>
<dbReference type="PANTHER" id="PTHR43309">
    <property type="entry name" value="5-OXOPROLINASE SUBUNIT C"/>
    <property type="match status" value="1"/>
</dbReference>
<accession>A0A4R5KWF0</accession>
<evidence type="ECO:0000256" key="2">
    <source>
        <dbReference type="ARBA" id="ARBA00022801"/>
    </source>
</evidence>
<proteinExistence type="predicted"/>
<keyword evidence="3" id="KW-0067">ATP-binding</keyword>
<gene>
    <name evidence="5" type="ORF">E1757_06345</name>
</gene>
<protein>
    <submittedName>
        <fullName evidence="5">Biotin-dependent carboxyltransferase</fullName>
    </submittedName>
</protein>
<keyword evidence="2" id="KW-0378">Hydrolase</keyword>
<evidence type="ECO:0000313" key="5">
    <source>
        <dbReference type="EMBL" id="TDF99465.1"/>
    </source>
</evidence>
<comment type="caution">
    <text evidence="5">The sequence shown here is derived from an EMBL/GenBank/DDBJ whole genome shotgun (WGS) entry which is preliminary data.</text>
</comment>
<organism evidence="5 6">
    <name type="scientific">Paenibacillus piri</name>
    <dbReference type="NCBI Taxonomy" id="2547395"/>
    <lineage>
        <taxon>Bacteria</taxon>
        <taxon>Bacillati</taxon>
        <taxon>Bacillota</taxon>
        <taxon>Bacilli</taxon>
        <taxon>Bacillales</taxon>
        <taxon>Paenibacillaceae</taxon>
        <taxon>Paenibacillus</taxon>
    </lineage>
</organism>
<evidence type="ECO:0000313" key="6">
    <source>
        <dbReference type="Proteomes" id="UP000295636"/>
    </source>
</evidence>
<dbReference type="SMART" id="SM00797">
    <property type="entry name" value="AHS2"/>
    <property type="match status" value="1"/>
</dbReference>
<reference evidence="5 6" key="1">
    <citation type="submission" date="2019-03" db="EMBL/GenBank/DDBJ databases">
        <title>This is whole genome sequence of Paenibacillus sp MS74 strain.</title>
        <authorList>
            <person name="Trinh H.N."/>
        </authorList>
    </citation>
    <scope>NUCLEOTIDE SEQUENCE [LARGE SCALE GENOMIC DNA]</scope>
    <source>
        <strain evidence="5 6">MS74</strain>
    </source>
</reference>
<dbReference type="Proteomes" id="UP000295636">
    <property type="component" value="Unassembled WGS sequence"/>
</dbReference>
<dbReference type="InterPro" id="IPR052708">
    <property type="entry name" value="PxpC"/>
</dbReference>
<dbReference type="GO" id="GO:0005524">
    <property type="term" value="F:ATP binding"/>
    <property type="evidence" value="ECO:0007669"/>
    <property type="project" value="UniProtKB-KW"/>
</dbReference>
<dbReference type="InterPro" id="IPR029000">
    <property type="entry name" value="Cyclophilin-like_dom_sf"/>
</dbReference>
<sequence>MELLEVIRPGMLTTVQDLGRADYQVYGISAGGAMDALSLRLANMLAGNKEDDAALEVTLTGPELKFVRDGIIAIAGGDLCPELNGKKVSVWRTFRVAKGDILNFKQAQDGGCRAYIAAAGGIDVPLVMGSRSTFIRGSYGGFHGRALKAGDVISAGISRHSDPGCLTGRSLPPDFKPDFREERPVRFILGPQADAFTEDTIQAFTSSGYTISNQSDRMGYRLEGNVLAHINGPDIISDYITVGSIQIPGDGQPIVLMADCQMTGGYTKIGVVISTDLPYLAQKKPGDTVRFEQIGIDQAHRLWKQQEQRLSLLKINNL</sequence>
<dbReference type="Pfam" id="PF02626">
    <property type="entry name" value="CT_A_B"/>
    <property type="match status" value="1"/>
</dbReference>
<dbReference type="PANTHER" id="PTHR43309:SF5">
    <property type="entry name" value="5-OXOPROLINASE SUBUNIT C"/>
    <property type="match status" value="1"/>
</dbReference>